<evidence type="ECO:0000256" key="1">
    <source>
        <dbReference type="SAM" id="MobiDB-lite"/>
    </source>
</evidence>
<dbReference type="EMBL" id="JARBJD010000011">
    <property type="protein sequence ID" value="KAK2962471.1"/>
    <property type="molecule type" value="Genomic_DNA"/>
</dbReference>
<evidence type="ECO:0000313" key="2">
    <source>
        <dbReference type="EMBL" id="KAK2962471.1"/>
    </source>
</evidence>
<accession>A0ABQ9YFC2</accession>
<sequence>MSVVSQPPVPTNSSKAVVTALLNLKPKKRAANPRVGADFEALRTFINDRVEQRSGKKRIQKGQVDPTELDTDPIIPNDMLMENMYSTKQIQQSKFEPLFQHTRYVESLSDINRSERPKTQEFCLTHRSEYRRQHNSASPTHKYLSRPNTSRHTQKAGSPPSFSSTKISRAQQNTPPLMVPALFTASPPKHGRTQPLIESARSFNKEHFDRGTAILKQNELRREEALQARLKKGQSYFEAEQAFLNDKPDFVSKTDQQPFAPAAHASPYAPSNMPLSYAYHRPHPSARKRAATNTNTDPVSVPKERFNKQVVMRWVLLMKCAAYVGAVQNAFEEDRAKRTIKLTLARQFRNELRELKERRKTEQRRDALIKAGVIGRTLGQVGLRLQTLQMNRFAENLRVFLFDVRANMMLRVRLLQFRQCIIEAQRLERSRRQCRNARLLIFDTLWSSTEAFLLRGGQDPTDFVPSTMLYPSSYKQQKIKQSDTIEEQLAFLNSIDLPKPPVEETVAPHKTLHVEYDLSALLSKTDAQSREAEILLPFQTAIQKGRQKFSSTKSTSAQTNGGKSRPLPALSRGISSSTLRTLDSGDSNDAPEQEAPPQTFVLHSNDSMLRLLAPSVGPKLSSPSIVMDTPTSKVNSPSLTPSSSKALLRSRSHASLKNPKSIQSRKSLVTNPNFTQPSSQSQFSSYVPKPIRYSIMTRRMNLIRKHHLLHVEKGDFFVPYFGLMKKIMIDMVLEGMETTLNQSVVPS</sequence>
<protein>
    <submittedName>
        <fullName evidence="2">Uncharacterized protein</fullName>
    </submittedName>
</protein>
<feature type="region of interest" description="Disordered" evidence="1">
    <location>
        <begin position="620"/>
        <end position="664"/>
    </location>
</feature>
<feature type="compositionally biased region" description="Polar residues" evidence="1">
    <location>
        <begin position="160"/>
        <end position="170"/>
    </location>
</feature>
<dbReference type="Proteomes" id="UP001281761">
    <property type="component" value="Unassembled WGS sequence"/>
</dbReference>
<gene>
    <name evidence="2" type="ORF">BLNAU_2714</name>
</gene>
<evidence type="ECO:0000313" key="3">
    <source>
        <dbReference type="Proteomes" id="UP001281761"/>
    </source>
</evidence>
<organism evidence="2 3">
    <name type="scientific">Blattamonas nauphoetae</name>
    <dbReference type="NCBI Taxonomy" id="2049346"/>
    <lineage>
        <taxon>Eukaryota</taxon>
        <taxon>Metamonada</taxon>
        <taxon>Preaxostyla</taxon>
        <taxon>Oxymonadida</taxon>
        <taxon>Blattamonas</taxon>
    </lineage>
</organism>
<name>A0ABQ9YFC2_9EUKA</name>
<feature type="compositionally biased region" description="Polar residues" evidence="1">
    <location>
        <begin position="548"/>
        <end position="562"/>
    </location>
</feature>
<feature type="compositionally biased region" description="Polar residues" evidence="1">
    <location>
        <begin position="573"/>
        <end position="587"/>
    </location>
</feature>
<feature type="compositionally biased region" description="Polar residues" evidence="1">
    <location>
        <begin position="621"/>
        <end position="645"/>
    </location>
</feature>
<feature type="region of interest" description="Disordered" evidence="1">
    <location>
        <begin position="128"/>
        <end position="170"/>
    </location>
</feature>
<feature type="region of interest" description="Disordered" evidence="1">
    <location>
        <begin position="53"/>
        <end position="73"/>
    </location>
</feature>
<keyword evidence="3" id="KW-1185">Reference proteome</keyword>
<comment type="caution">
    <text evidence="2">The sequence shown here is derived from an EMBL/GenBank/DDBJ whole genome shotgun (WGS) entry which is preliminary data.</text>
</comment>
<proteinExistence type="predicted"/>
<feature type="region of interest" description="Disordered" evidence="1">
    <location>
        <begin position="546"/>
        <end position="596"/>
    </location>
</feature>
<feature type="compositionally biased region" description="Polar residues" evidence="1">
    <location>
        <begin position="655"/>
        <end position="664"/>
    </location>
</feature>
<reference evidence="2 3" key="1">
    <citation type="journal article" date="2022" name="bioRxiv">
        <title>Genomics of Preaxostyla Flagellates Illuminates Evolutionary Transitions and the Path Towards Mitochondrial Loss.</title>
        <authorList>
            <person name="Novak L.V.F."/>
            <person name="Treitli S.C."/>
            <person name="Pyrih J."/>
            <person name="Halakuc P."/>
            <person name="Pipaliya S.V."/>
            <person name="Vacek V."/>
            <person name="Brzon O."/>
            <person name="Soukal P."/>
            <person name="Eme L."/>
            <person name="Dacks J.B."/>
            <person name="Karnkowska A."/>
            <person name="Elias M."/>
            <person name="Hampl V."/>
        </authorList>
    </citation>
    <scope>NUCLEOTIDE SEQUENCE [LARGE SCALE GENOMIC DNA]</scope>
    <source>
        <strain evidence="2">NAU3</strain>
        <tissue evidence="2">Gut</tissue>
    </source>
</reference>